<dbReference type="PROSITE" id="PS50206">
    <property type="entry name" value="RHODANESE_3"/>
    <property type="match status" value="1"/>
</dbReference>
<dbReference type="NCBIfam" id="NF008750">
    <property type="entry name" value="PRK11784.1-2"/>
    <property type="match status" value="1"/>
</dbReference>
<dbReference type="Pfam" id="PF26341">
    <property type="entry name" value="AAA_SelU"/>
    <property type="match status" value="1"/>
</dbReference>
<feature type="domain" description="Rhodanese" evidence="2">
    <location>
        <begin position="14"/>
        <end position="135"/>
    </location>
</feature>
<accession>A0ABM8Q2Z2</accession>
<sequence length="340" mass="38441">MLIELEISDWLKARNEFDLLIDARSPNEFLYSNIASAKNFYALNDAQHKETGTLYKENRASAKVLGATYISQNIATHLPQIAQISRVGAMVGIYCARGGMRSASIAHVLDMIGYRVVRLVGGYKAYREHVLRELNMPCDINFITLFGNTGSYKTKLIERLEPSINLEKMANHLGSVFGAIGGAQPSQKAFEDELFEKILSLKEQGIKTCFIEGESRRIGALTLPASIYEAMRNGINVQIIASMSKRVECTMKDYAKIDNSFFYECMRKITPFISSQVKSDAINAYEDGDTAKVCEILLEKYYDKVYKKQQRIDHTICSDDLETAVNELMKIYHKQNMQNT</sequence>
<keyword evidence="3" id="KW-0808">Transferase</keyword>
<dbReference type="PANTHER" id="PTHR30401">
    <property type="entry name" value="TRNA 2-SELENOURIDINE SYNTHASE"/>
    <property type="match status" value="1"/>
</dbReference>
<dbReference type="Pfam" id="PF00581">
    <property type="entry name" value="Rhodanese"/>
    <property type="match status" value="1"/>
</dbReference>
<dbReference type="EC" id="2.5.1.-" evidence="3"/>
<gene>
    <name evidence="3" type="primary">selU</name>
    <name evidence="3" type="ORF">LMG8286_00767</name>
</gene>
<organism evidence="3 4">
    <name type="scientific">Campylobacter suis</name>
    <dbReference type="NCBI Taxonomy" id="2790657"/>
    <lineage>
        <taxon>Bacteria</taxon>
        <taxon>Pseudomonadati</taxon>
        <taxon>Campylobacterota</taxon>
        <taxon>Epsilonproteobacteria</taxon>
        <taxon>Campylobacterales</taxon>
        <taxon>Campylobacteraceae</taxon>
        <taxon>Campylobacter</taxon>
    </lineage>
</organism>
<dbReference type="InterPro" id="IPR017582">
    <property type="entry name" value="SelU"/>
</dbReference>
<dbReference type="PANTHER" id="PTHR30401:SF0">
    <property type="entry name" value="TRNA 2-SELENOURIDINE SYNTHASE"/>
    <property type="match status" value="1"/>
</dbReference>
<evidence type="ECO:0000313" key="4">
    <source>
        <dbReference type="Proteomes" id="UP000789359"/>
    </source>
</evidence>
<comment type="caution">
    <text evidence="3">The sequence shown here is derived from an EMBL/GenBank/DDBJ whole genome shotgun (WGS) entry which is preliminary data.</text>
</comment>
<evidence type="ECO:0000259" key="2">
    <source>
        <dbReference type="PROSITE" id="PS50206"/>
    </source>
</evidence>
<keyword evidence="4" id="KW-1185">Reference proteome</keyword>
<dbReference type="NCBIfam" id="TIGR03167">
    <property type="entry name" value="tRNA_sel_U_synt"/>
    <property type="match status" value="1"/>
</dbReference>
<proteinExistence type="predicted"/>
<keyword evidence="1" id="KW-0711">Selenium</keyword>
<evidence type="ECO:0000256" key="1">
    <source>
        <dbReference type="ARBA" id="ARBA00023266"/>
    </source>
</evidence>
<protein>
    <submittedName>
        <fullName evidence="3">tRNA 2-selenouridine synthase</fullName>
        <ecNumber evidence="3">2.5.1.-</ecNumber>
    </submittedName>
</protein>
<evidence type="ECO:0000313" key="3">
    <source>
        <dbReference type="EMBL" id="CAD7287136.1"/>
    </source>
</evidence>
<dbReference type="InterPro" id="IPR001763">
    <property type="entry name" value="Rhodanese-like_dom"/>
</dbReference>
<name>A0ABM8Q2Z2_9BACT</name>
<dbReference type="Gene3D" id="3.40.250.10">
    <property type="entry name" value="Rhodanese-like domain"/>
    <property type="match status" value="1"/>
</dbReference>
<dbReference type="GO" id="GO:0016740">
    <property type="term" value="F:transferase activity"/>
    <property type="evidence" value="ECO:0007669"/>
    <property type="project" value="UniProtKB-KW"/>
</dbReference>
<dbReference type="InterPro" id="IPR036873">
    <property type="entry name" value="Rhodanese-like_dom_sf"/>
</dbReference>
<dbReference type="SMART" id="SM00450">
    <property type="entry name" value="RHOD"/>
    <property type="match status" value="1"/>
</dbReference>
<dbReference type="InterPro" id="IPR058840">
    <property type="entry name" value="AAA_SelU"/>
</dbReference>
<dbReference type="Proteomes" id="UP000789359">
    <property type="component" value="Unassembled WGS sequence"/>
</dbReference>
<dbReference type="EMBL" id="CAJHOE010000001">
    <property type="protein sequence ID" value="CAD7287136.1"/>
    <property type="molecule type" value="Genomic_DNA"/>
</dbReference>
<dbReference type="RefSeq" id="WP_230056533.1">
    <property type="nucleotide sequence ID" value="NZ_CAJHOE010000001.1"/>
</dbReference>
<dbReference type="SUPFAM" id="SSF52821">
    <property type="entry name" value="Rhodanese/Cell cycle control phosphatase"/>
    <property type="match status" value="1"/>
</dbReference>
<reference evidence="3 4" key="1">
    <citation type="submission" date="2020-11" db="EMBL/GenBank/DDBJ databases">
        <authorList>
            <person name="Peeters C."/>
        </authorList>
    </citation>
    <scope>NUCLEOTIDE SEQUENCE [LARGE SCALE GENOMIC DNA]</scope>
    <source>
        <strain evidence="3 4">LMG 8286</strain>
    </source>
</reference>